<evidence type="ECO:0000256" key="5">
    <source>
        <dbReference type="SAM" id="MobiDB-lite"/>
    </source>
</evidence>
<dbReference type="Proteomes" id="UP001160390">
    <property type="component" value="Unassembled WGS sequence"/>
</dbReference>
<dbReference type="InterPro" id="IPR027417">
    <property type="entry name" value="P-loop_NTPase"/>
</dbReference>
<sequence>MNSARVALKFLVKFVRENKIDPGRIKLITPYRANKDELEHLRRKDVHIAGMEPVATVDSFQCREGDVVFVLTISPKRTGPGFITNENCLNVLLSRQKSGLVIVGDINIMGKVSGGGGDGDDGDDGKGKGKGEMEASKHKVKGAGGTVSFVRSTFLAKICQKKVTSGRVVETPAEWQAKEEKKDQEKAEEKKRPEEKKPGTRRRLRARRPINIFINRLRL</sequence>
<keyword evidence="8" id="KW-1185">Reference proteome</keyword>
<evidence type="ECO:0000256" key="4">
    <source>
        <dbReference type="ARBA" id="ARBA00022840"/>
    </source>
</evidence>
<evidence type="ECO:0000256" key="1">
    <source>
        <dbReference type="ARBA" id="ARBA00022741"/>
    </source>
</evidence>
<reference evidence="7" key="1">
    <citation type="submission" date="2023-01" db="EMBL/GenBank/DDBJ databases">
        <authorList>
            <person name="Piombo E."/>
        </authorList>
    </citation>
    <scope>NUCLEOTIDE SEQUENCE</scope>
</reference>
<dbReference type="Gene3D" id="3.40.50.300">
    <property type="entry name" value="P-loop containing nucleotide triphosphate hydrolases"/>
    <property type="match status" value="1"/>
</dbReference>
<feature type="region of interest" description="Disordered" evidence="5">
    <location>
        <begin position="112"/>
        <end position="139"/>
    </location>
</feature>
<dbReference type="InterPro" id="IPR041679">
    <property type="entry name" value="DNA2/NAM7-like_C"/>
</dbReference>
<protein>
    <recommendedName>
        <fullName evidence="6">DNA2/NAM7 helicase-like C-terminal domain-containing protein</fullName>
    </recommendedName>
</protein>
<keyword evidence="3" id="KW-0347">Helicase</keyword>
<evidence type="ECO:0000256" key="3">
    <source>
        <dbReference type="ARBA" id="ARBA00022806"/>
    </source>
</evidence>
<evidence type="ECO:0000313" key="7">
    <source>
        <dbReference type="EMBL" id="CAI6091069.1"/>
    </source>
</evidence>
<organism evidence="7 8">
    <name type="scientific">Clonostachys chloroleuca</name>
    <dbReference type="NCBI Taxonomy" id="1926264"/>
    <lineage>
        <taxon>Eukaryota</taxon>
        <taxon>Fungi</taxon>
        <taxon>Dikarya</taxon>
        <taxon>Ascomycota</taxon>
        <taxon>Pezizomycotina</taxon>
        <taxon>Sordariomycetes</taxon>
        <taxon>Hypocreomycetidae</taxon>
        <taxon>Hypocreales</taxon>
        <taxon>Bionectriaceae</taxon>
        <taxon>Clonostachys</taxon>
    </lineage>
</organism>
<dbReference type="PANTHER" id="PTHR43788">
    <property type="entry name" value="DNA2/NAM7 HELICASE FAMILY MEMBER"/>
    <property type="match status" value="1"/>
</dbReference>
<dbReference type="InterPro" id="IPR050534">
    <property type="entry name" value="Coronavir_polyprotein_1ab"/>
</dbReference>
<feature type="domain" description="DNA2/NAM7 helicase-like C-terminal" evidence="6">
    <location>
        <begin position="7"/>
        <end position="106"/>
    </location>
</feature>
<proteinExistence type="predicted"/>
<dbReference type="EMBL" id="CABFNP030001080">
    <property type="protein sequence ID" value="CAI6091069.1"/>
    <property type="molecule type" value="Genomic_DNA"/>
</dbReference>
<feature type="region of interest" description="Disordered" evidence="5">
    <location>
        <begin position="170"/>
        <end position="209"/>
    </location>
</feature>
<dbReference type="SUPFAM" id="SSF52540">
    <property type="entry name" value="P-loop containing nucleoside triphosphate hydrolases"/>
    <property type="match status" value="1"/>
</dbReference>
<dbReference type="GO" id="GO:0043139">
    <property type="term" value="F:5'-3' DNA helicase activity"/>
    <property type="evidence" value="ECO:0007669"/>
    <property type="project" value="TreeGrafter"/>
</dbReference>
<dbReference type="GO" id="GO:0005524">
    <property type="term" value="F:ATP binding"/>
    <property type="evidence" value="ECO:0007669"/>
    <property type="project" value="UniProtKB-KW"/>
</dbReference>
<dbReference type="AlphaFoldDB" id="A0AA35M6N0"/>
<feature type="compositionally biased region" description="Basic and acidic residues" evidence="5">
    <location>
        <begin position="176"/>
        <end position="198"/>
    </location>
</feature>
<gene>
    <name evidence="7" type="ORF">CCHLO57077_00018470</name>
</gene>
<feature type="compositionally biased region" description="Basic and acidic residues" evidence="5">
    <location>
        <begin position="124"/>
        <end position="137"/>
    </location>
</feature>
<evidence type="ECO:0000313" key="8">
    <source>
        <dbReference type="Proteomes" id="UP001160390"/>
    </source>
</evidence>
<keyword evidence="1" id="KW-0547">Nucleotide-binding</keyword>
<dbReference type="Pfam" id="PF13087">
    <property type="entry name" value="AAA_12"/>
    <property type="match status" value="1"/>
</dbReference>
<keyword evidence="4" id="KW-0067">ATP-binding</keyword>
<evidence type="ECO:0000256" key="2">
    <source>
        <dbReference type="ARBA" id="ARBA00022801"/>
    </source>
</evidence>
<evidence type="ECO:0000259" key="6">
    <source>
        <dbReference type="Pfam" id="PF13087"/>
    </source>
</evidence>
<accession>A0AA35M6N0</accession>
<keyword evidence="2" id="KW-0378">Hydrolase</keyword>
<comment type="caution">
    <text evidence="7">The sequence shown here is derived from an EMBL/GenBank/DDBJ whole genome shotgun (WGS) entry which is preliminary data.</text>
</comment>
<feature type="compositionally biased region" description="Basic residues" evidence="5">
    <location>
        <begin position="199"/>
        <end position="208"/>
    </location>
</feature>
<dbReference type="PANTHER" id="PTHR43788:SF8">
    <property type="entry name" value="DNA-BINDING PROTEIN SMUBP-2"/>
    <property type="match status" value="1"/>
</dbReference>
<name>A0AA35M6N0_9HYPO</name>
<dbReference type="GO" id="GO:0016787">
    <property type="term" value="F:hydrolase activity"/>
    <property type="evidence" value="ECO:0007669"/>
    <property type="project" value="UniProtKB-KW"/>
</dbReference>